<feature type="compositionally biased region" description="Basic and acidic residues" evidence="1">
    <location>
        <begin position="182"/>
        <end position="225"/>
    </location>
</feature>
<feature type="region of interest" description="Disordered" evidence="1">
    <location>
        <begin position="163"/>
        <end position="236"/>
    </location>
</feature>
<keyword evidence="2" id="KW-0732">Signal</keyword>
<feature type="signal peptide" evidence="2">
    <location>
        <begin position="1"/>
        <end position="18"/>
    </location>
</feature>
<organism evidence="3 4">
    <name type="scientific">Pricia mediterranea</name>
    <dbReference type="NCBI Taxonomy" id="3076079"/>
    <lineage>
        <taxon>Bacteria</taxon>
        <taxon>Pseudomonadati</taxon>
        <taxon>Bacteroidota</taxon>
        <taxon>Flavobacteriia</taxon>
        <taxon>Flavobacteriales</taxon>
        <taxon>Flavobacteriaceae</taxon>
        <taxon>Pricia</taxon>
    </lineage>
</organism>
<gene>
    <name evidence="3" type="ORF">RQM65_04660</name>
</gene>
<dbReference type="Proteomes" id="UP001250656">
    <property type="component" value="Unassembled WGS sequence"/>
</dbReference>
<accession>A0ABU3L3I9</accession>
<feature type="compositionally biased region" description="Polar residues" evidence="1">
    <location>
        <begin position="226"/>
        <end position="236"/>
    </location>
</feature>
<sequence length="314" mass="35572">MKTALTLFLTLFSLLAMAQEQLNDYKYIVVPKKFEDFKRQNQYQTSTLVKHLFSEQGFEAVYEDKLPQDLKSNGCLGLRAKLVDGSSMFTTKASIVLENCNGEEVFATREGKSKEKDYKDSYGEAIRDALSSLDSFNYAYNGKAGNSSSVSVDMANDVREIAEERRRNHSSANRPDILVEQEATRENQRYVDRRPRSSKLEKAVPADETPEKSTSRTDRTYRDNDTAASNSERTEANLSDIATGTLYAQEVSVGYQLVDNTPKIRMKIYKTSMPDFYLAEAEGSNGVVFEKNGTWFFEYYSGGNLVTEELDIKF</sequence>
<feature type="chain" id="PRO_5045174986" evidence="2">
    <location>
        <begin position="19"/>
        <end position="314"/>
    </location>
</feature>
<evidence type="ECO:0000313" key="3">
    <source>
        <dbReference type="EMBL" id="MDT7827953.1"/>
    </source>
</evidence>
<evidence type="ECO:0000256" key="2">
    <source>
        <dbReference type="SAM" id="SignalP"/>
    </source>
</evidence>
<proteinExistence type="predicted"/>
<comment type="caution">
    <text evidence="3">The sequence shown here is derived from an EMBL/GenBank/DDBJ whole genome shotgun (WGS) entry which is preliminary data.</text>
</comment>
<name>A0ABU3L3I9_9FLAO</name>
<evidence type="ECO:0000256" key="1">
    <source>
        <dbReference type="SAM" id="MobiDB-lite"/>
    </source>
</evidence>
<protein>
    <submittedName>
        <fullName evidence="3">Uncharacterized protein</fullName>
    </submittedName>
</protein>
<reference evidence="3 4" key="1">
    <citation type="submission" date="2023-09" db="EMBL/GenBank/DDBJ databases">
        <title>Novel taxa isolated from Blanes Bay.</title>
        <authorList>
            <person name="Rey-Velasco X."/>
            <person name="Lucena T."/>
        </authorList>
    </citation>
    <scope>NUCLEOTIDE SEQUENCE [LARGE SCALE GENOMIC DNA]</scope>
    <source>
        <strain evidence="3 4">S334</strain>
    </source>
</reference>
<keyword evidence="4" id="KW-1185">Reference proteome</keyword>
<dbReference type="EMBL" id="JAVTTP010000001">
    <property type="protein sequence ID" value="MDT7827953.1"/>
    <property type="molecule type" value="Genomic_DNA"/>
</dbReference>
<evidence type="ECO:0000313" key="4">
    <source>
        <dbReference type="Proteomes" id="UP001250656"/>
    </source>
</evidence>
<dbReference type="RefSeq" id="WP_314013085.1">
    <property type="nucleotide sequence ID" value="NZ_JAVTTP010000001.1"/>
</dbReference>